<evidence type="ECO:0000256" key="1">
    <source>
        <dbReference type="ARBA" id="ARBA00001947"/>
    </source>
</evidence>
<dbReference type="InterPro" id="IPR007484">
    <property type="entry name" value="Peptidase_M28"/>
</dbReference>
<dbReference type="GO" id="GO:0046872">
    <property type="term" value="F:metal ion binding"/>
    <property type="evidence" value="ECO:0007669"/>
    <property type="project" value="UniProtKB-KW"/>
</dbReference>
<evidence type="ECO:0000256" key="2">
    <source>
        <dbReference type="ARBA" id="ARBA00022438"/>
    </source>
</evidence>
<dbReference type="RefSeq" id="XP_009494630.1">
    <property type="nucleotide sequence ID" value="XM_009496355.1"/>
</dbReference>
<keyword evidence="7" id="KW-0862">Zinc</keyword>
<keyword evidence="6" id="KW-0378">Hydrolase</keyword>
<evidence type="ECO:0000256" key="6">
    <source>
        <dbReference type="ARBA" id="ARBA00022801"/>
    </source>
</evidence>
<keyword evidence="5 9" id="KW-0732">Signal</keyword>
<sequence length="498" mass="54806">MAILRLAGSLLTLGLSLAAGLGSAAPVPVSADIADQRSWYALSTNGASVVGGGFDLEYLVSNTDLRGVYGRDERFALVVDTPSGIDRLMDAGDMKAVRLSDFADAEEAYTDQASPLYDMHVVQCSSPEQFRQLRALTAEIATERQRRADDGLDSYDFAADLVHLSPRYDVLVYRTPAGRPLDARIDPHIYEVMRAGRRTMRIPPRTFKQSPAYNHVKLYSPIIEQAVNSVNTGNLRNVVQHLSEKYHTRHSMSRGAVDAQAYLASRLQSMGLSVSLQQFKEGYSRNVIGELRGAQEPDQIVVIGAHYDSRMNDVNDPLSRAPGADDNASGSSALMELARIFTSNNATYHYTVRFVFFSGEEQGLYGSEAYANSLAAAGENVIAMFNADMLGYRVPGTPITLGMKDRYITEWLLAVAEDIMAVYVPNLPVSRSSSCCSDYRSFYYAGYPAIGFFENPTTASTYPQYHTSDDVMANLDFEQLTMETKAFLATAMTFAVPR</sequence>
<dbReference type="EMBL" id="KB932203">
    <property type="protein sequence ID" value="KCV71507.1"/>
    <property type="molecule type" value="Genomic_DNA"/>
</dbReference>
<dbReference type="GeneID" id="20527176"/>
<reference evidence="11" key="1">
    <citation type="submission" date="2013-04" db="EMBL/GenBank/DDBJ databases">
        <title>The Genome Sequence of Fonticula alba ATCC 38817.</title>
        <authorList>
            <consortium name="The Broad Institute Genomics Platform"/>
            <person name="Russ C."/>
            <person name="Cuomo C."/>
            <person name="Burger G."/>
            <person name="Gray M.W."/>
            <person name="Holland P.W.H."/>
            <person name="King N."/>
            <person name="Lang F.B.F."/>
            <person name="Roger A.J."/>
            <person name="Ruiz-Trillo I."/>
            <person name="Brown M."/>
            <person name="Walker B."/>
            <person name="Young S."/>
            <person name="Zeng Q."/>
            <person name="Gargeya S."/>
            <person name="Fitzgerald M."/>
            <person name="Haas B."/>
            <person name="Abouelleil A."/>
            <person name="Allen A.W."/>
            <person name="Alvarado L."/>
            <person name="Arachchi H.M."/>
            <person name="Berlin A.M."/>
            <person name="Chapman S.B."/>
            <person name="Gainer-Dewar J."/>
            <person name="Goldberg J."/>
            <person name="Griggs A."/>
            <person name="Gujja S."/>
            <person name="Hansen M."/>
            <person name="Howarth C."/>
            <person name="Imamovic A."/>
            <person name="Ireland A."/>
            <person name="Larimer J."/>
            <person name="McCowan C."/>
            <person name="Murphy C."/>
            <person name="Pearson M."/>
            <person name="Poon T.W."/>
            <person name="Priest M."/>
            <person name="Roberts A."/>
            <person name="Saif S."/>
            <person name="Shea T."/>
            <person name="Sisk P."/>
            <person name="Sykes S."/>
            <person name="Wortman J."/>
            <person name="Nusbaum C."/>
            <person name="Birren B."/>
        </authorList>
    </citation>
    <scope>NUCLEOTIDE SEQUENCE [LARGE SCALE GENOMIC DNA]</scope>
    <source>
        <strain evidence="11">ATCC 38817</strain>
    </source>
</reference>
<dbReference type="GO" id="GO:0006508">
    <property type="term" value="P:proteolysis"/>
    <property type="evidence" value="ECO:0007669"/>
    <property type="project" value="UniProtKB-KW"/>
</dbReference>
<organism evidence="11">
    <name type="scientific">Fonticula alba</name>
    <name type="common">Slime mold</name>
    <dbReference type="NCBI Taxonomy" id="691883"/>
    <lineage>
        <taxon>Eukaryota</taxon>
        <taxon>Rotosphaerida</taxon>
        <taxon>Fonticulaceae</taxon>
        <taxon>Fonticula</taxon>
    </lineage>
</organism>
<dbReference type="AlphaFoldDB" id="A0A058ZDI0"/>
<accession>A0A058ZDI0</accession>
<dbReference type="SUPFAM" id="SSF53187">
    <property type="entry name" value="Zn-dependent exopeptidases"/>
    <property type="match status" value="1"/>
</dbReference>
<evidence type="ECO:0000256" key="3">
    <source>
        <dbReference type="ARBA" id="ARBA00022670"/>
    </source>
</evidence>
<dbReference type="GO" id="GO:0004177">
    <property type="term" value="F:aminopeptidase activity"/>
    <property type="evidence" value="ECO:0007669"/>
    <property type="project" value="UniProtKB-KW"/>
</dbReference>
<feature type="domain" description="Peptidase M28" evidence="10">
    <location>
        <begin position="286"/>
        <end position="486"/>
    </location>
</feature>
<evidence type="ECO:0000256" key="4">
    <source>
        <dbReference type="ARBA" id="ARBA00022723"/>
    </source>
</evidence>
<evidence type="ECO:0000256" key="5">
    <source>
        <dbReference type="ARBA" id="ARBA00022729"/>
    </source>
</evidence>
<dbReference type="eggNOG" id="KOG2195">
    <property type="taxonomic scope" value="Eukaryota"/>
</dbReference>
<protein>
    <recommendedName>
        <fullName evidence="10">Peptidase M28 domain-containing protein</fullName>
    </recommendedName>
</protein>
<gene>
    <name evidence="11" type="ORF">H696_02451</name>
</gene>
<dbReference type="PANTHER" id="PTHR12147:SF56">
    <property type="entry name" value="AMINOPEPTIDASE YDR415C-RELATED"/>
    <property type="match status" value="1"/>
</dbReference>
<dbReference type="Proteomes" id="UP000030693">
    <property type="component" value="Unassembled WGS sequence"/>
</dbReference>
<comment type="similarity">
    <text evidence="8">Belongs to the peptidase M28 family. M28E subfamily.</text>
</comment>
<dbReference type="InterPro" id="IPR045175">
    <property type="entry name" value="M28_fam"/>
</dbReference>
<proteinExistence type="inferred from homology"/>
<dbReference type="STRING" id="691883.A0A058ZDI0"/>
<feature type="chain" id="PRO_5001571993" description="Peptidase M28 domain-containing protein" evidence="9">
    <location>
        <begin position="19"/>
        <end position="498"/>
    </location>
</feature>
<evidence type="ECO:0000313" key="12">
    <source>
        <dbReference type="Proteomes" id="UP000030693"/>
    </source>
</evidence>
<keyword evidence="12" id="KW-1185">Reference proteome</keyword>
<name>A0A058ZDI0_FONAL</name>
<evidence type="ECO:0000256" key="7">
    <source>
        <dbReference type="ARBA" id="ARBA00022833"/>
    </source>
</evidence>
<dbReference type="Gene3D" id="3.40.630.10">
    <property type="entry name" value="Zn peptidases"/>
    <property type="match status" value="1"/>
</dbReference>
<dbReference type="OrthoDB" id="10013407at2759"/>
<evidence type="ECO:0000313" key="11">
    <source>
        <dbReference type="EMBL" id="KCV71507.1"/>
    </source>
</evidence>
<comment type="cofactor">
    <cofactor evidence="1">
        <name>Zn(2+)</name>
        <dbReference type="ChEBI" id="CHEBI:29105"/>
    </cofactor>
</comment>
<evidence type="ECO:0000256" key="8">
    <source>
        <dbReference type="ARBA" id="ARBA00043962"/>
    </source>
</evidence>
<keyword evidence="3" id="KW-0645">Protease</keyword>
<dbReference type="PANTHER" id="PTHR12147">
    <property type="entry name" value="METALLOPEPTIDASE M28 FAMILY MEMBER"/>
    <property type="match status" value="1"/>
</dbReference>
<keyword evidence="2" id="KW-0031">Aminopeptidase</keyword>
<dbReference type="Pfam" id="PF04389">
    <property type="entry name" value="Peptidase_M28"/>
    <property type="match status" value="1"/>
</dbReference>
<dbReference type="GO" id="GO:0008235">
    <property type="term" value="F:metalloexopeptidase activity"/>
    <property type="evidence" value="ECO:0007669"/>
    <property type="project" value="InterPro"/>
</dbReference>
<feature type="signal peptide" evidence="9">
    <location>
        <begin position="1"/>
        <end position="18"/>
    </location>
</feature>
<keyword evidence="4" id="KW-0479">Metal-binding</keyword>
<evidence type="ECO:0000256" key="9">
    <source>
        <dbReference type="SAM" id="SignalP"/>
    </source>
</evidence>
<evidence type="ECO:0000259" key="10">
    <source>
        <dbReference type="Pfam" id="PF04389"/>
    </source>
</evidence>